<dbReference type="STRING" id="63057.A0A2P5EXF2"/>
<dbReference type="AlphaFoldDB" id="A0A2P5EXF2"/>
<protein>
    <submittedName>
        <fullName evidence="1">Uncharacterized protein</fullName>
    </submittedName>
</protein>
<dbReference type="Proteomes" id="UP000237000">
    <property type="component" value="Unassembled WGS sequence"/>
</dbReference>
<dbReference type="InParanoid" id="A0A2P5EXF2"/>
<name>A0A2P5EXF2_TREOI</name>
<gene>
    <name evidence="1" type="ORF">TorRG33x02_140640</name>
</gene>
<evidence type="ECO:0000313" key="2">
    <source>
        <dbReference type="Proteomes" id="UP000237000"/>
    </source>
</evidence>
<comment type="caution">
    <text evidence="1">The sequence shown here is derived from an EMBL/GenBank/DDBJ whole genome shotgun (WGS) entry which is preliminary data.</text>
</comment>
<dbReference type="OrthoDB" id="5973539at2759"/>
<accession>A0A2P5EXF2</accession>
<keyword evidence="2" id="KW-1185">Reference proteome</keyword>
<evidence type="ECO:0000313" key="1">
    <source>
        <dbReference type="EMBL" id="PON90214.1"/>
    </source>
</evidence>
<reference evidence="2" key="1">
    <citation type="submission" date="2016-06" db="EMBL/GenBank/DDBJ databases">
        <title>Parallel loss of symbiosis genes in relatives of nitrogen-fixing non-legume Parasponia.</title>
        <authorList>
            <person name="Van Velzen R."/>
            <person name="Holmer R."/>
            <person name="Bu F."/>
            <person name="Rutten L."/>
            <person name="Van Zeijl A."/>
            <person name="Liu W."/>
            <person name="Santuari L."/>
            <person name="Cao Q."/>
            <person name="Sharma T."/>
            <person name="Shen D."/>
            <person name="Roswanjaya Y."/>
            <person name="Wardhani T."/>
            <person name="Kalhor M.S."/>
            <person name="Jansen J."/>
            <person name="Van den Hoogen J."/>
            <person name="Gungor B."/>
            <person name="Hartog M."/>
            <person name="Hontelez J."/>
            <person name="Verver J."/>
            <person name="Yang W.-C."/>
            <person name="Schijlen E."/>
            <person name="Repin R."/>
            <person name="Schilthuizen M."/>
            <person name="Schranz E."/>
            <person name="Heidstra R."/>
            <person name="Miyata K."/>
            <person name="Fedorova E."/>
            <person name="Kohlen W."/>
            <person name="Bisseling T."/>
            <person name="Smit S."/>
            <person name="Geurts R."/>
        </authorList>
    </citation>
    <scope>NUCLEOTIDE SEQUENCE [LARGE SCALE GENOMIC DNA]</scope>
    <source>
        <strain evidence="2">cv. RG33-2</strain>
    </source>
</reference>
<organism evidence="1 2">
    <name type="scientific">Trema orientale</name>
    <name type="common">Charcoal tree</name>
    <name type="synonym">Celtis orientalis</name>
    <dbReference type="NCBI Taxonomy" id="63057"/>
    <lineage>
        <taxon>Eukaryota</taxon>
        <taxon>Viridiplantae</taxon>
        <taxon>Streptophyta</taxon>
        <taxon>Embryophyta</taxon>
        <taxon>Tracheophyta</taxon>
        <taxon>Spermatophyta</taxon>
        <taxon>Magnoliopsida</taxon>
        <taxon>eudicotyledons</taxon>
        <taxon>Gunneridae</taxon>
        <taxon>Pentapetalae</taxon>
        <taxon>rosids</taxon>
        <taxon>fabids</taxon>
        <taxon>Rosales</taxon>
        <taxon>Cannabaceae</taxon>
        <taxon>Trema</taxon>
    </lineage>
</organism>
<dbReference type="EMBL" id="JXTC01000086">
    <property type="protein sequence ID" value="PON90214.1"/>
    <property type="molecule type" value="Genomic_DNA"/>
</dbReference>
<sequence length="100" mass="11315">MGNESSRETPPEAKDSSLSRFKERLHLHGVRRHLHFHRHGQRGGGSGSSSSALRTKLLNAEHFAGIALLTLRRAEMKFKDKWLACVSFGEQTFRTQISDQ</sequence>
<proteinExistence type="predicted"/>